<accession>A0A1M5EN42</accession>
<protein>
    <submittedName>
        <fullName evidence="2">Mannose-6-phosphate isomerase, cupin superfamily</fullName>
    </submittedName>
</protein>
<sequence length="140" mass="15813">MKGFKTNIEKDTMENRNFRKVLYTGKHLQLVLMSLKAGEEIGEETHKDGDQFFRVEKGNGKCFVDGHEYPLHDGDVLVVPAGAKHNVINTDNKEDLKLYTLYGPPQHKDGVVRATKEEAEKKEEKFDGKITETGKAIPVL</sequence>
<dbReference type="InterPro" id="IPR013096">
    <property type="entry name" value="Cupin_2"/>
</dbReference>
<dbReference type="GO" id="GO:0016853">
    <property type="term" value="F:isomerase activity"/>
    <property type="evidence" value="ECO:0007669"/>
    <property type="project" value="UniProtKB-KW"/>
</dbReference>
<dbReference type="Gene3D" id="2.60.120.10">
    <property type="entry name" value="Jelly Rolls"/>
    <property type="match status" value="1"/>
</dbReference>
<reference evidence="2 3" key="1">
    <citation type="submission" date="2016-11" db="EMBL/GenBank/DDBJ databases">
        <authorList>
            <person name="Jaros S."/>
            <person name="Januszkiewicz K."/>
            <person name="Wedrychowicz H."/>
        </authorList>
    </citation>
    <scope>NUCLEOTIDE SEQUENCE [LARGE SCALE GENOMIC DNA]</scope>
    <source>
        <strain evidence="2 3">DSM 18119</strain>
    </source>
</reference>
<evidence type="ECO:0000313" key="3">
    <source>
        <dbReference type="Proteomes" id="UP000184048"/>
    </source>
</evidence>
<dbReference type="Proteomes" id="UP000184048">
    <property type="component" value="Unassembled WGS sequence"/>
</dbReference>
<dbReference type="STRING" id="1121884.SAMN02745131_03572"/>
<keyword evidence="3" id="KW-1185">Reference proteome</keyword>
<evidence type="ECO:0000313" key="2">
    <source>
        <dbReference type="EMBL" id="SHF80708.1"/>
    </source>
</evidence>
<dbReference type="EMBL" id="FQUU01000019">
    <property type="protein sequence ID" value="SHF80708.1"/>
    <property type="molecule type" value="Genomic_DNA"/>
</dbReference>
<dbReference type="SUPFAM" id="SSF51182">
    <property type="entry name" value="RmlC-like cupins"/>
    <property type="match status" value="1"/>
</dbReference>
<dbReference type="PANTHER" id="PTHR43346:SF1">
    <property type="entry name" value="QUERCETIN 2,3-DIOXYGENASE-RELATED"/>
    <property type="match status" value="1"/>
</dbReference>
<dbReference type="InterPro" id="IPR014710">
    <property type="entry name" value="RmlC-like_jellyroll"/>
</dbReference>
<feature type="domain" description="Cupin type-2" evidence="1">
    <location>
        <begin position="32"/>
        <end position="101"/>
    </location>
</feature>
<dbReference type="Pfam" id="PF07883">
    <property type="entry name" value="Cupin_2"/>
    <property type="match status" value="1"/>
</dbReference>
<dbReference type="OrthoDB" id="3231985at2"/>
<dbReference type="PANTHER" id="PTHR43346">
    <property type="entry name" value="LIGAND BINDING DOMAIN PROTEIN, PUTATIVE (AFU_ORTHOLOGUE AFUA_6G14370)-RELATED"/>
    <property type="match status" value="1"/>
</dbReference>
<name>A0A1M5EN42_9BACT</name>
<gene>
    <name evidence="2" type="ORF">SAMN02745131_03572</name>
</gene>
<dbReference type="InterPro" id="IPR052538">
    <property type="entry name" value="Flavonoid_dioxygenase-like"/>
</dbReference>
<keyword evidence="2" id="KW-0413">Isomerase</keyword>
<proteinExistence type="predicted"/>
<organism evidence="2 3">
    <name type="scientific">Flavisolibacter ginsengisoli DSM 18119</name>
    <dbReference type="NCBI Taxonomy" id="1121884"/>
    <lineage>
        <taxon>Bacteria</taxon>
        <taxon>Pseudomonadati</taxon>
        <taxon>Bacteroidota</taxon>
        <taxon>Chitinophagia</taxon>
        <taxon>Chitinophagales</taxon>
        <taxon>Chitinophagaceae</taxon>
        <taxon>Flavisolibacter</taxon>
    </lineage>
</organism>
<evidence type="ECO:0000259" key="1">
    <source>
        <dbReference type="Pfam" id="PF07883"/>
    </source>
</evidence>
<dbReference type="InterPro" id="IPR011051">
    <property type="entry name" value="RmlC_Cupin_sf"/>
</dbReference>
<dbReference type="AlphaFoldDB" id="A0A1M5EN42"/>
<dbReference type="RefSeq" id="WP_072836696.1">
    <property type="nucleotide sequence ID" value="NZ_FQUU01000019.1"/>
</dbReference>
<dbReference type="CDD" id="cd02223">
    <property type="entry name" value="cupin_Bh2720-like"/>
    <property type="match status" value="1"/>
</dbReference>